<dbReference type="HOGENOM" id="CLU_3142371_0_0_6"/>
<dbReference type="STRING" id="406817.XNC1_4152"/>
<accession>D3VDD7</accession>
<proteinExistence type="predicted"/>
<keyword evidence="2" id="KW-1185">Reference proteome</keyword>
<name>D3VDD7_XENNA</name>
<gene>
    <name evidence="1" type="ordered locus">XNC1_4152</name>
</gene>
<dbReference type="EMBL" id="FN667742">
    <property type="protein sequence ID" value="CBJ92177.1"/>
    <property type="molecule type" value="Genomic_DNA"/>
</dbReference>
<dbReference type="KEGG" id="xne:XNC1_4152"/>
<evidence type="ECO:0000313" key="2">
    <source>
        <dbReference type="Proteomes" id="UP000008075"/>
    </source>
</evidence>
<protein>
    <submittedName>
        <fullName evidence="1">Uncharacterized protein</fullName>
    </submittedName>
</protein>
<reference evidence="1 2" key="1">
    <citation type="journal article" date="2011" name="PLoS ONE">
        <title>The entomopathogenic bacterial endosymbionts xenorhabdus and photorhabdus: convergent lifestyles from divergent genomes.</title>
        <authorList>
            <person name="Chaston J.M."/>
            <person name="Suen G."/>
            <person name="Tucker S.L."/>
            <person name="Andersen A.W."/>
            <person name="Bhasin A."/>
            <person name="Bode E."/>
            <person name="Bode H.B."/>
            <person name="Brachmann A.O."/>
            <person name="Cowles C.E."/>
            <person name="Cowles K.N."/>
            <person name="Darby C."/>
            <person name="de Leon L."/>
            <person name="Drace K."/>
            <person name="Du Z."/>
            <person name="Givaudan A."/>
            <person name="Herbert Tran E.E."/>
            <person name="Jewell K.A."/>
            <person name="Knack J.J."/>
            <person name="Krasomil-Osterfeld K.C."/>
            <person name="Kukor R."/>
            <person name="Lanois A."/>
            <person name="Latreille P."/>
            <person name="Leimgruber N.K."/>
            <person name="Lipke C.M."/>
            <person name="Liu R."/>
            <person name="Lu X."/>
            <person name="Martens E.C."/>
            <person name="Marri P.R."/>
            <person name="Medigue C."/>
            <person name="Menard M.L."/>
            <person name="Miller N.M."/>
            <person name="Morales-Soto N."/>
            <person name="Norton S."/>
            <person name="Ogier J.C."/>
            <person name="Orchard S.S."/>
            <person name="Park D."/>
            <person name="Park Y."/>
            <person name="Qurollo B.A."/>
            <person name="Sugar D.R."/>
            <person name="Richards G.R."/>
            <person name="Rouy Z."/>
            <person name="Slominski B."/>
            <person name="Slominski K."/>
            <person name="Snyder H."/>
            <person name="Tjaden B.C."/>
            <person name="van der Hoeven R."/>
            <person name="Welch R.D."/>
            <person name="Wheeler C."/>
            <person name="Xiang B."/>
            <person name="Barbazuk B."/>
            <person name="Gaudriault S."/>
            <person name="Goodner B."/>
            <person name="Slater S.C."/>
            <person name="Forst S."/>
            <person name="Goldman B.S."/>
            <person name="Goodrich-Blair H."/>
        </authorList>
    </citation>
    <scope>NUCLEOTIDE SEQUENCE [LARGE SCALE GENOMIC DNA]</scope>
    <source>
        <strain evidence="2">ATCC 19061 / DSM 3370 / CCUG 14189 / LMG 1036 / NCIMB 9965 / AN6</strain>
    </source>
</reference>
<dbReference type="Proteomes" id="UP000008075">
    <property type="component" value="Chromosome"/>
</dbReference>
<evidence type="ECO:0000313" key="1">
    <source>
        <dbReference type="EMBL" id="CBJ92177.1"/>
    </source>
</evidence>
<dbReference type="AlphaFoldDB" id="D3VDD7"/>
<sequence>MSVTHQLTLNSHPPIPALIQIPFRICGYFFKKIALNCEYSLLSTNNSSP</sequence>
<organism evidence="1 2">
    <name type="scientific">Xenorhabdus nematophila (strain ATCC 19061 / DSM 3370 / CCUG 14189 / LMG 1036 / NCIMB 9965 / AN6)</name>
    <dbReference type="NCBI Taxonomy" id="406817"/>
    <lineage>
        <taxon>Bacteria</taxon>
        <taxon>Pseudomonadati</taxon>
        <taxon>Pseudomonadota</taxon>
        <taxon>Gammaproteobacteria</taxon>
        <taxon>Enterobacterales</taxon>
        <taxon>Morganellaceae</taxon>
        <taxon>Xenorhabdus</taxon>
    </lineage>
</organism>